<proteinExistence type="predicted"/>
<gene>
    <name evidence="1" type="ORF">J3495_05020</name>
</gene>
<keyword evidence="2" id="KW-1185">Reference proteome</keyword>
<protein>
    <recommendedName>
        <fullName evidence="3">Bro-N domain-containing protein</fullName>
    </recommendedName>
</protein>
<evidence type="ECO:0000313" key="2">
    <source>
        <dbReference type="Proteomes" id="UP000675047"/>
    </source>
</evidence>
<evidence type="ECO:0008006" key="3">
    <source>
        <dbReference type="Google" id="ProtNLM"/>
    </source>
</evidence>
<evidence type="ECO:0000313" key="1">
    <source>
        <dbReference type="EMBL" id="MBP4137441.1"/>
    </source>
</evidence>
<dbReference type="EMBL" id="JAGFBV010000005">
    <property type="protein sequence ID" value="MBP4137441.1"/>
    <property type="molecule type" value="Genomic_DNA"/>
</dbReference>
<dbReference type="Proteomes" id="UP000675047">
    <property type="component" value="Unassembled WGS sequence"/>
</dbReference>
<name>A0A941AX17_9FLAO</name>
<accession>A0A941AX17</accession>
<sequence>MQKENVRPVQSKNEQIMHLQVTDGLAVAVIQNASFEFIMPTKDVALGYGVSASTIRSHKNQQKDELIENVHFISRVQNLDGRSNLQSKQILWTKAGIIRLGFFIKSERAKLFRDWAESVILNYSAPAIQLPAITKRKHNRLTQDRMISILADIAQIDDKQLRLSLISKLGIS</sequence>
<comment type="caution">
    <text evidence="1">The sequence shown here is derived from an EMBL/GenBank/DDBJ whole genome shotgun (WGS) entry which is preliminary data.</text>
</comment>
<organism evidence="1 2">
    <name type="scientific">Flavobacterium geliluteum</name>
    <dbReference type="NCBI Taxonomy" id="2816120"/>
    <lineage>
        <taxon>Bacteria</taxon>
        <taxon>Pseudomonadati</taxon>
        <taxon>Bacteroidota</taxon>
        <taxon>Flavobacteriia</taxon>
        <taxon>Flavobacteriales</taxon>
        <taxon>Flavobacteriaceae</taxon>
        <taxon>Flavobacterium</taxon>
    </lineage>
</organism>
<dbReference type="RefSeq" id="WP_210665472.1">
    <property type="nucleotide sequence ID" value="NZ_JAGFBV010000005.1"/>
</dbReference>
<dbReference type="AlphaFoldDB" id="A0A941AX17"/>
<reference evidence="1 2" key="1">
    <citation type="submission" date="2021-03" db="EMBL/GenBank/DDBJ databases">
        <title>Flavobacterium Flabelliformis Sp. Nov. And Flavobacterium Geliluteum Sp. Nov., Two Novel Multidrug Resistant Psychrophilic Species Isolated From Antarctica.</title>
        <authorList>
            <person name="Kralova S."/>
            <person name="Busse H.J."/>
            <person name="Bezdicek M."/>
            <person name="Nykrynova M."/>
            <person name="Kroupova E."/>
            <person name="Krsek D."/>
            <person name="Sedlacek I."/>
        </authorList>
    </citation>
    <scope>NUCLEOTIDE SEQUENCE [LARGE SCALE GENOMIC DNA]</scope>
    <source>
        <strain evidence="1 2">P7388</strain>
    </source>
</reference>